<organism evidence="1 2">
    <name type="scientific">Trichoderma ghanense</name>
    <dbReference type="NCBI Taxonomy" id="65468"/>
    <lineage>
        <taxon>Eukaryota</taxon>
        <taxon>Fungi</taxon>
        <taxon>Dikarya</taxon>
        <taxon>Ascomycota</taxon>
        <taxon>Pezizomycotina</taxon>
        <taxon>Sordariomycetes</taxon>
        <taxon>Hypocreomycetidae</taxon>
        <taxon>Hypocreales</taxon>
        <taxon>Hypocreaceae</taxon>
        <taxon>Trichoderma</taxon>
    </lineage>
</organism>
<evidence type="ECO:0000313" key="1">
    <source>
        <dbReference type="EMBL" id="TFA98829.1"/>
    </source>
</evidence>
<comment type="caution">
    <text evidence="1">The sequence shown here is derived from an EMBL/GenBank/DDBJ whole genome shotgun (WGS) entry which is preliminary data.</text>
</comment>
<dbReference type="Proteomes" id="UP001642720">
    <property type="component" value="Unassembled WGS sequence"/>
</dbReference>
<proteinExistence type="predicted"/>
<gene>
    <name evidence="1" type="ORF">CCMA1212_009267</name>
</gene>
<keyword evidence="2" id="KW-1185">Reference proteome</keyword>
<dbReference type="RefSeq" id="XP_073555031.1">
    <property type="nucleotide sequence ID" value="XM_073706355.1"/>
</dbReference>
<reference evidence="1 2" key="1">
    <citation type="submission" date="2018-01" db="EMBL/GenBank/DDBJ databases">
        <title>Genome characterization of the sugarcane-associated fungus Trichoderma ghanense CCMA-1212 and their application in lignocelulose bioconversion.</title>
        <authorList>
            <person name="Steindorff A.S."/>
            <person name="Mendes T.D."/>
            <person name="Vilela E.S.D."/>
            <person name="Rodrigues D.S."/>
            <person name="Formighieri E.F."/>
            <person name="Melo I.S."/>
            <person name="Favaro L.C.L."/>
        </authorList>
    </citation>
    <scope>NUCLEOTIDE SEQUENCE [LARGE SCALE GENOMIC DNA]</scope>
    <source>
        <strain evidence="1 2">CCMA-1212</strain>
    </source>
</reference>
<dbReference type="GeneID" id="300580805"/>
<evidence type="ECO:0000313" key="2">
    <source>
        <dbReference type="Proteomes" id="UP001642720"/>
    </source>
</evidence>
<name>A0ABY2GU56_9HYPO</name>
<dbReference type="EMBL" id="PPTA01000017">
    <property type="protein sequence ID" value="TFA98829.1"/>
    <property type="molecule type" value="Genomic_DNA"/>
</dbReference>
<accession>A0ABY2GU56</accession>
<protein>
    <submittedName>
        <fullName evidence="1">Uncharacterized protein</fullName>
    </submittedName>
</protein>
<sequence>MSIAGRQKNYETLKGVYGVNHPMALHCQKLLASMHDSLGQRKPAIDVRSTMLRDALWGREDRDLDEAHAGEQLDDSIAFYLEQLRSLRCGYASTAEDDYTWHLEQNMEYLEEIVGRVKGLMKDCEMNHETGDVLDLGAWKVMDRSDIGDDALDAWCAPKGWRVEMEIEEDGWDSAWSATDI</sequence>